<accession>A0A1M7T408</accession>
<dbReference type="GO" id="GO:0016491">
    <property type="term" value="F:oxidoreductase activity"/>
    <property type="evidence" value="ECO:0007669"/>
    <property type="project" value="UniProtKB-KW"/>
</dbReference>
<keyword evidence="2" id="KW-0560">Oxidoreductase</keyword>
<dbReference type="SUPFAM" id="SSF54665">
    <property type="entry name" value="CO dehydrogenase molybdoprotein N-domain-like"/>
    <property type="match status" value="1"/>
</dbReference>
<protein>
    <submittedName>
        <fullName evidence="4">Carbon-monoxide dehydrogenase large subunit</fullName>
    </submittedName>
</protein>
<dbReference type="PANTHER" id="PTHR11908">
    <property type="entry name" value="XANTHINE DEHYDROGENASE"/>
    <property type="match status" value="1"/>
</dbReference>
<feature type="domain" description="Aldehyde oxidase/xanthine dehydrogenase a/b hammerhead" evidence="3">
    <location>
        <begin position="20"/>
        <end position="139"/>
    </location>
</feature>
<dbReference type="InterPro" id="IPR016208">
    <property type="entry name" value="Ald_Oxase/xanthine_DH-like"/>
</dbReference>
<dbReference type="PANTHER" id="PTHR11908:SF132">
    <property type="entry name" value="ALDEHYDE OXIDASE 1-RELATED"/>
    <property type="match status" value="1"/>
</dbReference>
<evidence type="ECO:0000256" key="1">
    <source>
        <dbReference type="ARBA" id="ARBA00022505"/>
    </source>
</evidence>
<proteinExistence type="predicted"/>
<keyword evidence="1" id="KW-0500">Molybdenum</keyword>
<dbReference type="OrthoDB" id="9758509at2"/>
<gene>
    <name evidence="4" type="ORF">SAMN05216200_104116</name>
</gene>
<dbReference type="EMBL" id="FRDL01000004">
    <property type="protein sequence ID" value="SHN65480.1"/>
    <property type="molecule type" value="Genomic_DNA"/>
</dbReference>
<evidence type="ECO:0000313" key="4">
    <source>
        <dbReference type="EMBL" id="SHN65480.1"/>
    </source>
</evidence>
<dbReference type="AlphaFoldDB" id="A0A1M7T408"/>
<keyword evidence="5" id="KW-1185">Reference proteome</keyword>
<name>A0A1M7T408_9RHOB</name>
<dbReference type="Proteomes" id="UP000184066">
    <property type="component" value="Unassembled WGS sequence"/>
</dbReference>
<evidence type="ECO:0000256" key="2">
    <source>
        <dbReference type="ARBA" id="ARBA00023002"/>
    </source>
</evidence>
<dbReference type="InterPro" id="IPR046867">
    <property type="entry name" value="AldOxase/xan_DH_MoCoBD2"/>
</dbReference>
<dbReference type="SUPFAM" id="SSF56003">
    <property type="entry name" value="Molybdenum cofactor-binding domain"/>
    <property type="match status" value="1"/>
</dbReference>
<dbReference type="Gene3D" id="3.30.365.10">
    <property type="entry name" value="Aldehyde oxidase/xanthine dehydrogenase, molybdopterin binding domain"/>
    <property type="match status" value="4"/>
</dbReference>
<reference evidence="4 5" key="1">
    <citation type="submission" date="2016-12" db="EMBL/GenBank/DDBJ databases">
        <authorList>
            <person name="Song W.-J."/>
            <person name="Kurnit D.M."/>
        </authorList>
    </citation>
    <scope>NUCLEOTIDE SEQUENCE [LARGE SCALE GENOMIC DNA]</scope>
    <source>
        <strain evidence="4 5">CGMCC 1.10808</strain>
    </source>
</reference>
<sequence length="769" mass="83381">MTKFGVSQPVRRVEDQRFLTGHGRYVDDIAPASAAHAAFVRSPHAHARILSVDVSEAQAAPGVRLVLTGADMDAHMDHDIDSAVVVNRDGTPGAKPRRTVLAVDRVRFVGDAVAMVVADTPAQARAAAELIAVEYEELPAAFDTARAMEQPEVHPDVAPRNLAFDWAFGDEQAAEDAFARAAHVVELPLVNNRVIACPIEPRGAFAEWDPEAERLHLCFNGQGVWGLKEQLARRLRLDPGQVRVTNPDVGGGFGMKAFPHPEHFALAVAARLLGGAVRWMADRSEAMMADVQGRDHVTHARAAFDENLRLTALRVDCVANMGAYNSAFAQNIPSTLAKYVLPGVYDFQTAFFSVKGVYTNTTPVDAYRGAGRPEAIYVIERLMEWSARRLGVDPAELRRRNFIPREAFPYRTLAGELYDVGDFERVLDRAMRESDWNGFEARRAEAAARGMLRGRGMCYYIESILGAPNETARIEFAEDGGVNLYVGTQSNGQGHETVYAQILSQRAGLPFDRIRVIQGDSDLIAKGGGTGGSRSVTTQGTAINAAADEMIEKFRPLAEEELEAAAADIVFEEGAFRVAGTDRAVEMIELARIAREKGRADLLTTEREATLPGRSFPNGCHVCEVEVDPDTGAARVVRYVVVDDLGVLMNPLLAEGQVHGGVVQGLGQALSERVVHDENGQLLTASFMDYALPRAEDVPMIEFHSEPTPSTANPLGMKGCGEAGTVGALAAAANAVLDALAPAGVTHVDMPMTPHRIWTWLQEARARRA</sequence>
<dbReference type="SMART" id="SM01008">
    <property type="entry name" value="Ald_Xan_dh_C"/>
    <property type="match status" value="1"/>
</dbReference>
<dbReference type="InterPro" id="IPR008274">
    <property type="entry name" value="AldOxase/xan_DH_MoCoBD1"/>
</dbReference>
<dbReference type="RefSeq" id="WP_072747081.1">
    <property type="nucleotide sequence ID" value="NZ_FOHL01000004.1"/>
</dbReference>
<dbReference type="STRING" id="1189325.SAMN04488119_104116"/>
<dbReference type="GO" id="GO:0005506">
    <property type="term" value="F:iron ion binding"/>
    <property type="evidence" value="ECO:0007669"/>
    <property type="project" value="InterPro"/>
</dbReference>
<dbReference type="Pfam" id="PF01315">
    <property type="entry name" value="Ald_Xan_dh_C"/>
    <property type="match status" value="1"/>
</dbReference>
<dbReference type="Pfam" id="PF20256">
    <property type="entry name" value="MoCoBD_2"/>
    <property type="match status" value="1"/>
</dbReference>
<dbReference type="InterPro" id="IPR000674">
    <property type="entry name" value="Ald_Oxase/Xan_DH_a/b"/>
</dbReference>
<dbReference type="InterPro" id="IPR036856">
    <property type="entry name" value="Ald_Oxase/Xan_DH_a/b_sf"/>
</dbReference>
<evidence type="ECO:0000313" key="5">
    <source>
        <dbReference type="Proteomes" id="UP000184066"/>
    </source>
</evidence>
<organism evidence="4 5">
    <name type="scientific">Oceanicella actignis</name>
    <dbReference type="NCBI Taxonomy" id="1189325"/>
    <lineage>
        <taxon>Bacteria</taxon>
        <taxon>Pseudomonadati</taxon>
        <taxon>Pseudomonadota</taxon>
        <taxon>Alphaproteobacteria</taxon>
        <taxon>Rhodobacterales</taxon>
        <taxon>Paracoccaceae</taxon>
        <taxon>Oceanicella</taxon>
    </lineage>
</organism>
<evidence type="ECO:0000259" key="3">
    <source>
        <dbReference type="SMART" id="SM01008"/>
    </source>
</evidence>
<dbReference type="Gene3D" id="3.90.1170.50">
    <property type="entry name" value="Aldehyde oxidase/xanthine dehydrogenase, a/b hammerhead"/>
    <property type="match status" value="1"/>
</dbReference>
<dbReference type="Pfam" id="PF02738">
    <property type="entry name" value="MoCoBD_1"/>
    <property type="match status" value="1"/>
</dbReference>
<dbReference type="InterPro" id="IPR037165">
    <property type="entry name" value="AldOxase/xan_DH_Mopterin-bd_sf"/>
</dbReference>